<comment type="caution">
    <text evidence="4">The sequence shown here is derived from an EMBL/GenBank/DDBJ whole genome shotgun (WGS) entry which is preliminary data.</text>
</comment>
<protein>
    <recommendedName>
        <fullName evidence="3">HMG box domain-containing protein</fullName>
    </recommendedName>
</protein>
<keyword evidence="1 2" id="KW-0238">DNA-binding</keyword>
<dbReference type="SMART" id="SM00398">
    <property type="entry name" value="HMG"/>
    <property type="match status" value="2"/>
</dbReference>
<dbReference type="CDD" id="cd22014">
    <property type="entry name" value="HMG-box_CMB1-like"/>
    <property type="match status" value="1"/>
</dbReference>
<keyword evidence="2" id="KW-0539">Nucleus</keyword>
<dbReference type="InterPro" id="IPR036910">
    <property type="entry name" value="HMG_box_dom_sf"/>
</dbReference>
<feature type="domain" description="HMG box" evidence="3">
    <location>
        <begin position="112"/>
        <end position="182"/>
    </location>
</feature>
<dbReference type="GO" id="GO:0005634">
    <property type="term" value="C:nucleus"/>
    <property type="evidence" value="ECO:0007669"/>
    <property type="project" value="UniProtKB-UniRule"/>
</dbReference>
<dbReference type="InterPro" id="IPR009071">
    <property type="entry name" value="HMG_box_dom"/>
</dbReference>
<dbReference type="eggNOG" id="KOG0381">
    <property type="taxonomic scope" value="Eukaryota"/>
</dbReference>
<feature type="domain" description="HMG box" evidence="3">
    <location>
        <begin position="215"/>
        <end position="279"/>
    </location>
</feature>
<dbReference type="Gene3D" id="1.10.30.10">
    <property type="entry name" value="High mobility group box domain"/>
    <property type="match status" value="2"/>
</dbReference>
<evidence type="ECO:0000259" key="3">
    <source>
        <dbReference type="PROSITE" id="PS50118"/>
    </source>
</evidence>
<evidence type="ECO:0000313" key="4">
    <source>
        <dbReference type="EMBL" id="KTB39443.1"/>
    </source>
</evidence>
<name>A0A0W0FSX9_MONRR</name>
<dbReference type="PANTHER" id="PTHR48112">
    <property type="entry name" value="HIGH MOBILITY GROUP PROTEIN DSP1"/>
    <property type="match status" value="1"/>
</dbReference>
<dbReference type="AlphaFoldDB" id="A0A0W0FSX9"/>
<sequence>MFSSLAARLASRSALSLIRSSSAAFVRHTTLNSTSLSRSYFATPRVLLPTATQSTAKKPAAKKTAVKKPVKKTVAKKKPAKKTPAKRTLAKKRVAKKKDVRPKFDKQLLKPPKRPGTAYGMFLHDKFSGLDLKNKSIVDMAQILKTQAALWHELPESGKQASFTAYRERHQGAMEQWRKDYKKWYMNLPEGAFAEIKKKCKAKGKPAPSQPHGYPKRPPGPFLAYCIEFRAQNPDINVTEASKLAGNQWKKLSDGEKEPYKQRFRAALEQYLTEVEKYKKGDM</sequence>
<proteinExistence type="predicted"/>
<dbReference type="InterPro" id="IPR050342">
    <property type="entry name" value="HMGB"/>
</dbReference>
<accession>A0A0W0FSX9</accession>
<dbReference type="PROSITE" id="PS50118">
    <property type="entry name" value="HMG_BOX_2"/>
    <property type="match status" value="2"/>
</dbReference>
<dbReference type="GO" id="GO:0003677">
    <property type="term" value="F:DNA binding"/>
    <property type="evidence" value="ECO:0007669"/>
    <property type="project" value="UniProtKB-UniRule"/>
</dbReference>
<dbReference type="SUPFAM" id="SSF47095">
    <property type="entry name" value="HMG-box"/>
    <property type="match status" value="2"/>
</dbReference>
<dbReference type="Proteomes" id="UP000054988">
    <property type="component" value="Unassembled WGS sequence"/>
</dbReference>
<feature type="DNA-binding region" description="HMG box" evidence="2">
    <location>
        <begin position="112"/>
        <end position="182"/>
    </location>
</feature>
<evidence type="ECO:0000256" key="2">
    <source>
        <dbReference type="PROSITE-ProRule" id="PRU00267"/>
    </source>
</evidence>
<reference evidence="4 5" key="1">
    <citation type="submission" date="2015-12" db="EMBL/GenBank/DDBJ databases">
        <title>Draft genome sequence of Moniliophthora roreri, the causal agent of frosty pod rot of cacao.</title>
        <authorList>
            <person name="Aime M.C."/>
            <person name="Diaz-Valderrama J.R."/>
            <person name="Kijpornyongpan T."/>
            <person name="Phillips-Mora W."/>
        </authorList>
    </citation>
    <scope>NUCLEOTIDE SEQUENCE [LARGE SCALE GENOMIC DNA]</scope>
    <source>
        <strain evidence="4 5">MCA 2952</strain>
    </source>
</reference>
<organism evidence="4 5">
    <name type="scientific">Moniliophthora roreri</name>
    <name type="common">Frosty pod rot fungus</name>
    <name type="synonym">Monilia roreri</name>
    <dbReference type="NCBI Taxonomy" id="221103"/>
    <lineage>
        <taxon>Eukaryota</taxon>
        <taxon>Fungi</taxon>
        <taxon>Dikarya</taxon>
        <taxon>Basidiomycota</taxon>
        <taxon>Agaricomycotina</taxon>
        <taxon>Agaricomycetes</taxon>
        <taxon>Agaricomycetidae</taxon>
        <taxon>Agaricales</taxon>
        <taxon>Marasmiineae</taxon>
        <taxon>Marasmiaceae</taxon>
        <taxon>Moniliophthora</taxon>
    </lineage>
</organism>
<dbReference type="EMBL" id="LATX01001675">
    <property type="protein sequence ID" value="KTB39443.1"/>
    <property type="molecule type" value="Genomic_DNA"/>
</dbReference>
<evidence type="ECO:0000256" key="1">
    <source>
        <dbReference type="ARBA" id="ARBA00023125"/>
    </source>
</evidence>
<evidence type="ECO:0000313" key="5">
    <source>
        <dbReference type="Proteomes" id="UP000054988"/>
    </source>
</evidence>
<dbReference type="Pfam" id="PF00505">
    <property type="entry name" value="HMG_box"/>
    <property type="match status" value="1"/>
</dbReference>
<feature type="DNA-binding region" description="HMG box" evidence="2">
    <location>
        <begin position="215"/>
        <end position="279"/>
    </location>
</feature>
<gene>
    <name evidence="4" type="ORF">WG66_7978</name>
</gene>